<proteinExistence type="predicted"/>
<dbReference type="GO" id="GO:0006950">
    <property type="term" value="P:response to stress"/>
    <property type="evidence" value="ECO:0007669"/>
    <property type="project" value="TreeGrafter"/>
</dbReference>
<dbReference type="GO" id="GO:0003677">
    <property type="term" value="F:DNA binding"/>
    <property type="evidence" value="ECO:0007669"/>
    <property type="project" value="UniProtKB-KW"/>
</dbReference>
<accession>A0A853FUV0</accession>
<dbReference type="InterPro" id="IPR000835">
    <property type="entry name" value="HTH_MarR-typ"/>
</dbReference>
<dbReference type="EMBL" id="JACCEM010000005">
    <property type="protein sequence ID" value="NYT49754.1"/>
    <property type="molecule type" value="Genomic_DNA"/>
</dbReference>
<dbReference type="AlphaFoldDB" id="A0A853FUV0"/>
<dbReference type="Gene3D" id="1.10.10.10">
    <property type="entry name" value="Winged helix-like DNA-binding domain superfamily/Winged helix DNA-binding domain"/>
    <property type="match status" value="1"/>
</dbReference>
<dbReference type="InterPro" id="IPR036388">
    <property type="entry name" value="WH-like_DNA-bd_sf"/>
</dbReference>
<evidence type="ECO:0000313" key="2">
    <source>
        <dbReference type="EMBL" id="NYT49754.1"/>
    </source>
</evidence>
<protein>
    <submittedName>
        <fullName evidence="2">Winged helix DNA-binding protein</fullName>
    </submittedName>
</protein>
<dbReference type="InterPro" id="IPR036390">
    <property type="entry name" value="WH_DNA-bd_sf"/>
</dbReference>
<dbReference type="Pfam" id="PF12802">
    <property type="entry name" value="MarR_2"/>
    <property type="match status" value="1"/>
</dbReference>
<dbReference type="PANTHER" id="PTHR33164">
    <property type="entry name" value="TRANSCRIPTIONAL REGULATOR, MARR FAMILY"/>
    <property type="match status" value="1"/>
</dbReference>
<evidence type="ECO:0000313" key="3">
    <source>
        <dbReference type="Proteomes" id="UP000559809"/>
    </source>
</evidence>
<dbReference type="RefSeq" id="WP_180155063.1">
    <property type="nucleotide sequence ID" value="NZ_JACCEM010000005.1"/>
</dbReference>
<reference evidence="2 3" key="1">
    <citation type="submission" date="2020-07" db="EMBL/GenBank/DDBJ databases">
        <title>Taxonomic revisions and descriptions of new bacterial species based on genomic comparisons in the high-G+C-content subgroup of the family Alcaligenaceae.</title>
        <authorList>
            <person name="Szabo A."/>
            <person name="Felfoldi T."/>
        </authorList>
    </citation>
    <scope>NUCLEOTIDE SEQUENCE [LARGE SCALE GENOMIC DNA]</scope>
    <source>
        <strain evidence="2 3">LMG 24012</strain>
    </source>
</reference>
<feature type="domain" description="HTH marR-type" evidence="1">
    <location>
        <begin position="28"/>
        <end position="161"/>
    </location>
</feature>
<dbReference type="SMART" id="SM00347">
    <property type="entry name" value="HTH_MARR"/>
    <property type="match status" value="1"/>
</dbReference>
<dbReference type="SUPFAM" id="SSF46785">
    <property type="entry name" value="Winged helix' DNA-binding domain"/>
    <property type="match status" value="1"/>
</dbReference>
<dbReference type="Proteomes" id="UP000559809">
    <property type="component" value="Unassembled WGS sequence"/>
</dbReference>
<dbReference type="PANTHER" id="PTHR33164:SF43">
    <property type="entry name" value="HTH-TYPE TRANSCRIPTIONAL REPRESSOR YETL"/>
    <property type="match status" value="1"/>
</dbReference>
<dbReference type="GO" id="GO:0003700">
    <property type="term" value="F:DNA-binding transcription factor activity"/>
    <property type="evidence" value="ECO:0007669"/>
    <property type="project" value="InterPro"/>
</dbReference>
<comment type="caution">
    <text evidence="2">The sequence shown here is derived from an EMBL/GenBank/DDBJ whole genome shotgun (WGS) entry which is preliminary data.</text>
</comment>
<organism evidence="2 3">
    <name type="scientific">Parapusillimonas granuli</name>
    <dbReference type="NCBI Taxonomy" id="380911"/>
    <lineage>
        <taxon>Bacteria</taxon>
        <taxon>Pseudomonadati</taxon>
        <taxon>Pseudomonadota</taxon>
        <taxon>Betaproteobacteria</taxon>
        <taxon>Burkholderiales</taxon>
        <taxon>Alcaligenaceae</taxon>
        <taxon>Parapusillimonas</taxon>
    </lineage>
</organism>
<dbReference type="InterPro" id="IPR039422">
    <property type="entry name" value="MarR/SlyA-like"/>
</dbReference>
<sequence>MTNKRQSTALKKSAKFATDDQLASHAPENLITYRVFVAAQAMSRLVDASVRASMDLTSRQWRVLVVLNRLGTAASGDVARLASFDHSQVSRIALELTKLGLVRQGSDGKDRRKQLLSLTEKGIEYLRIGLPASLEREQRLRARLSASEYEVFCRALSALTDEAAVLLGEIDSAPSRSLIQS</sequence>
<evidence type="ECO:0000259" key="1">
    <source>
        <dbReference type="PROSITE" id="PS50995"/>
    </source>
</evidence>
<name>A0A853FUV0_9BURK</name>
<keyword evidence="2" id="KW-0238">DNA-binding</keyword>
<dbReference type="PROSITE" id="PS50995">
    <property type="entry name" value="HTH_MARR_2"/>
    <property type="match status" value="1"/>
</dbReference>
<gene>
    <name evidence="2" type="ORF">H0A72_10595</name>
</gene>
<keyword evidence="3" id="KW-1185">Reference proteome</keyword>